<dbReference type="Proteomes" id="UP000887013">
    <property type="component" value="Unassembled WGS sequence"/>
</dbReference>
<evidence type="ECO:0000313" key="4">
    <source>
        <dbReference type="EMBL" id="GFU15486.1"/>
    </source>
</evidence>
<evidence type="ECO:0000313" key="5">
    <source>
        <dbReference type="Proteomes" id="UP000887013"/>
    </source>
</evidence>
<evidence type="ECO:0000259" key="2">
    <source>
        <dbReference type="Pfam" id="PF00013"/>
    </source>
</evidence>
<accession>A0A8X6PAF7</accession>
<dbReference type="GO" id="GO:0003723">
    <property type="term" value="F:RNA binding"/>
    <property type="evidence" value="ECO:0007669"/>
    <property type="project" value="UniProtKB-UniRule"/>
</dbReference>
<dbReference type="Gene3D" id="3.30.1370.10">
    <property type="entry name" value="K Homology domain, type 1"/>
    <property type="match status" value="1"/>
</dbReference>
<feature type="domain" description="K Homology" evidence="2">
    <location>
        <begin position="20"/>
        <end position="64"/>
    </location>
</feature>
<keyword evidence="5" id="KW-1185">Reference proteome</keyword>
<dbReference type="Pfam" id="PF00013">
    <property type="entry name" value="KH_1"/>
    <property type="match status" value="1"/>
</dbReference>
<dbReference type="PROSITE" id="PS50084">
    <property type="entry name" value="KH_TYPE_1"/>
    <property type="match status" value="1"/>
</dbReference>
<dbReference type="EMBL" id="BMAW01126153">
    <property type="protein sequence ID" value="GFU15486.1"/>
    <property type="molecule type" value="Genomic_DNA"/>
</dbReference>
<protein>
    <submittedName>
        <fullName evidence="3">Vigilin</fullName>
    </submittedName>
</protein>
<dbReference type="InterPro" id="IPR004088">
    <property type="entry name" value="KH_dom_type_1"/>
</dbReference>
<dbReference type="SUPFAM" id="SSF54791">
    <property type="entry name" value="Eukaryotic type KH-domain (KH-domain type I)"/>
    <property type="match status" value="1"/>
</dbReference>
<dbReference type="EMBL" id="BMAW01066927">
    <property type="protein sequence ID" value="GFT57273.1"/>
    <property type="molecule type" value="Genomic_DNA"/>
</dbReference>
<name>A0A8X6PAF7_NEPPI</name>
<gene>
    <name evidence="3" type="primary">Hdlbp_1</name>
    <name evidence="3" type="ORF">NPIL_191421</name>
    <name evidence="4" type="ORF">NPIL_403001</name>
</gene>
<keyword evidence="1" id="KW-0694">RNA-binding</keyword>
<dbReference type="OrthoDB" id="10027144at2759"/>
<organism evidence="3 5">
    <name type="scientific">Nephila pilipes</name>
    <name type="common">Giant wood spider</name>
    <name type="synonym">Nephila maculata</name>
    <dbReference type="NCBI Taxonomy" id="299642"/>
    <lineage>
        <taxon>Eukaryota</taxon>
        <taxon>Metazoa</taxon>
        <taxon>Ecdysozoa</taxon>
        <taxon>Arthropoda</taxon>
        <taxon>Chelicerata</taxon>
        <taxon>Arachnida</taxon>
        <taxon>Araneae</taxon>
        <taxon>Araneomorphae</taxon>
        <taxon>Entelegynae</taxon>
        <taxon>Araneoidea</taxon>
        <taxon>Nephilidae</taxon>
        <taxon>Nephila</taxon>
    </lineage>
</organism>
<proteinExistence type="predicted"/>
<reference evidence="3" key="1">
    <citation type="submission" date="2020-08" db="EMBL/GenBank/DDBJ databases">
        <title>Multicomponent nature underlies the extraordinary mechanical properties of spider dragline silk.</title>
        <authorList>
            <person name="Kono N."/>
            <person name="Nakamura H."/>
            <person name="Mori M."/>
            <person name="Yoshida Y."/>
            <person name="Ohtoshi R."/>
            <person name="Malay A.D."/>
            <person name="Moran D.A.P."/>
            <person name="Tomita M."/>
            <person name="Numata K."/>
            <person name="Arakawa K."/>
        </authorList>
    </citation>
    <scope>NUCLEOTIDE SEQUENCE</scope>
</reference>
<evidence type="ECO:0000256" key="1">
    <source>
        <dbReference type="PROSITE-ProRule" id="PRU00117"/>
    </source>
</evidence>
<dbReference type="GO" id="GO:0010468">
    <property type="term" value="P:regulation of gene expression"/>
    <property type="evidence" value="ECO:0007669"/>
    <property type="project" value="UniProtKB-ARBA"/>
</dbReference>
<comment type="caution">
    <text evidence="3">The sequence shown here is derived from an EMBL/GenBank/DDBJ whole genome shotgun (WGS) entry which is preliminary data.</text>
</comment>
<sequence>MDIGNVADGGHGLTLQTVRMFGKNGSNLNRLKEDTKPLINIGENDVIRIEGAPEGVAQVKKLLLEMVHKMENEICKDLIIEQRFHRNIIDVKGEKTR</sequence>
<evidence type="ECO:0000313" key="3">
    <source>
        <dbReference type="EMBL" id="GFT57273.1"/>
    </source>
</evidence>
<dbReference type="AlphaFoldDB" id="A0A8X6PAF7"/>
<dbReference type="InterPro" id="IPR036612">
    <property type="entry name" value="KH_dom_type_1_sf"/>
</dbReference>